<keyword evidence="4 5" id="KW-0274">FAD</keyword>
<evidence type="ECO:0000259" key="7">
    <source>
        <dbReference type="PROSITE" id="PS00623"/>
    </source>
</evidence>
<dbReference type="Gene3D" id="3.50.50.60">
    <property type="entry name" value="FAD/NAD(P)-binding domain"/>
    <property type="match status" value="1"/>
</dbReference>
<comment type="similarity">
    <text evidence="2 6">Belongs to the GMC oxidoreductase family.</text>
</comment>
<dbReference type="GO" id="GO:0050660">
    <property type="term" value="F:flavin adenine dinucleotide binding"/>
    <property type="evidence" value="ECO:0007669"/>
    <property type="project" value="InterPro"/>
</dbReference>
<gene>
    <name evidence="9" type="ORF">DES54_1467</name>
</gene>
<dbReference type="Proteomes" id="UP000253046">
    <property type="component" value="Unassembled WGS sequence"/>
</dbReference>
<dbReference type="InterPro" id="IPR000172">
    <property type="entry name" value="GMC_OxRdtase_N"/>
</dbReference>
<protein>
    <submittedName>
        <fullName evidence="9">Choline dehydrogenase-like flavoprotein</fullName>
    </submittedName>
</protein>
<evidence type="ECO:0000256" key="6">
    <source>
        <dbReference type="RuleBase" id="RU003968"/>
    </source>
</evidence>
<dbReference type="InterPro" id="IPR007867">
    <property type="entry name" value="GMC_OxRtase_C"/>
</dbReference>
<dbReference type="PIRSF" id="PIRSF000137">
    <property type="entry name" value="Alcohol_oxidase"/>
    <property type="match status" value="1"/>
</dbReference>
<feature type="binding site" evidence="5">
    <location>
        <begin position="399"/>
        <end position="400"/>
    </location>
    <ligand>
        <name>FAD</name>
        <dbReference type="ChEBI" id="CHEBI:57692"/>
    </ligand>
</feature>
<dbReference type="PANTHER" id="PTHR11552">
    <property type="entry name" value="GLUCOSE-METHANOL-CHOLINE GMC OXIDOREDUCTASE"/>
    <property type="match status" value="1"/>
</dbReference>
<evidence type="ECO:0000256" key="5">
    <source>
        <dbReference type="PIRSR" id="PIRSR000137-2"/>
    </source>
</evidence>
<keyword evidence="10" id="KW-1185">Reference proteome</keyword>
<organism evidence="9 10">
    <name type="scientific">Brenneria salicis ATCC 15712 = DSM 30166</name>
    <dbReference type="NCBI Taxonomy" id="714314"/>
    <lineage>
        <taxon>Bacteria</taxon>
        <taxon>Pseudomonadati</taxon>
        <taxon>Pseudomonadota</taxon>
        <taxon>Gammaproteobacteria</taxon>
        <taxon>Enterobacterales</taxon>
        <taxon>Pectobacteriaceae</taxon>
        <taxon>Brenneria</taxon>
    </lineage>
</organism>
<comment type="cofactor">
    <cofactor evidence="1 5">
        <name>FAD</name>
        <dbReference type="ChEBI" id="CHEBI:57692"/>
    </cofactor>
</comment>
<dbReference type="AlphaFoldDB" id="A0A366HZR5"/>
<dbReference type="PROSITE" id="PS00623">
    <property type="entry name" value="GMC_OXRED_1"/>
    <property type="match status" value="1"/>
</dbReference>
<evidence type="ECO:0000259" key="8">
    <source>
        <dbReference type="PROSITE" id="PS00624"/>
    </source>
</evidence>
<feature type="domain" description="Glucose-methanol-choline oxidoreductase N-terminal" evidence="7">
    <location>
        <begin position="13"/>
        <end position="36"/>
    </location>
</feature>
<accession>A0A366HZR5</accession>
<dbReference type="PANTHER" id="PTHR11552:SF147">
    <property type="entry name" value="CHOLINE DEHYDROGENASE, MITOCHONDRIAL"/>
    <property type="match status" value="1"/>
</dbReference>
<dbReference type="EMBL" id="QNRY01000046">
    <property type="protein sequence ID" value="RBP58771.1"/>
    <property type="molecule type" value="Genomic_DNA"/>
</dbReference>
<keyword evidence="3 6" id="KW-0285">Flavoprotein</keyword>
<feature type="binding site" evidence="5">
    <location>
        <position position="152"/>
    </location>
    <ligand>
        <name>FAD</name>
        <dbReference type="ChEBI" id="CHEBI:57692"/>
    </ligand>
</feature>
<evidence type="ECO:0000256" key="4">
    <source>
        <dbReference type="ARBA" id="ARBA00022827"/>
    </source>
</evidence>
<dbReference type="InterPro" id="IPR036188">
    <property type="entry name" value="FAD/NAD-bd_sf"/>
</dbReference>
<evidence type="ECO:0000256" key="1">
    <source>
        <dbReference type="ARBA" id="ARBA00001974"/>
    </source>
</evidence>
<name>A0A366HZR5_9GAMM</name>
<dbReference type="Pfam" id="PF05199">
    <property type="entry name" value="GMC_oxred_C"/>
    <property type="match status" value="1"/>
</dbReference>
<proteinExistence type="inferred from homology"/>
<dbReference type="Gene3D" id="3.30.560.10">
    <property type="entry name" value="Glucose Oxidase, domain 3"/>
    <property type="match status" value="1"/>
</dbReference>
<dbReference type="RefSeq" id="WP_205680184.1">
    <property type="nucleotide sequence ID" value="NZ_AGJP01000001.1"/>
</dbReference>
<evidence type="ECO:0000313" key="9">
    <source>
        <dbReference type="EMBL" id="RBP58771.1"/>
    </source>
</evidence>
<evidence type="ECO:0000256" key="3">
    <source>
        <dbReference type="ARBA" id="ARBA00022630"/>
    </source>
</evidence>
<dbReference type="SUPFAM" id="SSF54373">
    <property type="entry name" value="FAD-linked reductases, C-terminal domain"/>
    <property type="match status" value="1"/>
</dbReference>
<dbReference type="SUPFAM" id="SSF51905">
    <property type="entry name" value="FAD/NAD(P)-binding domain"/>
    <property type="match status" value="1"/>
</dbReference>
<feature type="binding site" evidence="5">
    <location>
        <position position="15"/>
    </location>
    <ligand>
        <name>FAD</name>
        <dbReference type="ChEBI" id="CHEBI:57692"/>
    </ligand>
</feature>
<dbReference type="PROSITE" id="PS00624">
    <property type="entry name" value="GMC_OXRED_2"/>
    <property type="match status" value="1"/>
</dbReference>
<reference evidence="9 10" key="1">
    <citation type="submission" date="2018-06" db="EMBL/GenBank/DDBJ databases">
        <title>Genomic Encyclopedia of Type Strains, Phase IV (KMG-IV): sequencing the most valuable type-strain genomes for metagenomic binning, comparative biology and taxonomic classification.</title>
        <authorList>
            <person name="Goeker M."/>
        </authorList>
    </citation>
    <scope>NUCLEOTIDE SEQUENCE [LARGE SCALE GENOMIC DNA]</scope>
    <source>
        <strain evidence="9 10">DSM 30166</strain>
    </source>
</reference>
<dbReference type="GO" id="GO:0016614">
    <property type="term" value="F:oxidoreductase activity, acting on CH-OH group of donors"/>
    <property type="evidence" value="ECO:0007669"/>
    <property type="project" value="InterPro"/>
</dbReference>
<dbReference type="Pfam" id="PF00732">
    <property type="entry name" value="GMC_oxred_N"/>
    <property type="match status" value="1"/>
</dbReference>
<sequence>MQLTNEPKRYRSGKVIGGGSSINAMCYVRGQARDYQQWQDAVGEEGKWSWQDILPHFIAQEGNDTFHNEYHGAFGPLKVSLPKNINKLNQGCLRAFQEYGLPYNPDYNGKTQLGVSPVQGNFSDARRCSAAVAYLNPVRGHANLEIKTRCPVSRILIENGVATGVEFKEGSQLRQVRAGHVILSGGAIHSPKILMHSGVGPAEHLTALGMPVLVDSPDVGKNLQDHPIVPVKAYCKGDLGYQKAAQGIGALKSGLKYLISKDGPAAGNGVETVSYFNPDDLTAEPTIQCYHVPIISEDGLSPSGNQSGVTFELVVLRPKSRGEIRLRDTNPFSEPLINPNFMADEYDLATAIKSVKAMREVMSQPSLTAYLESEVAPGPQNQTDEQIGAWIKQTVTTMWHPVGTSRMGKDEKAVVDARLRVKGVENLRIIDASIMPNIISGNTNAPTQALANYGVEMFIEDLKH</sequence>
<feature type="domain" description="Glucose-methanol-choline oxidoreductase N-terminal" evidence="8">
    <location>
        <begin position="186"/>
        <end position="200"/>
    </location>
</feature>
<evidence type="ECO:0000313" key="10">
    <source>
        <dbReference type="Proteomes" id="UP000253046"/>
    </source>
</evidence>
<evidence type="ECO:0000256" key="2">
    <source>
        <dbReference type="ARBA" id="ARBA00010790"/>
    </source>
</evidence>
<comment type="caution">
    <text evidence="9">The sequence shown here is derived from an EMBL/GenBank/DDBJ whole genome shotgun (WGS) entry which is preliminary data.</text>
</comment>
<dbReference type="InterPro" id="IPR012132">
    <property type="entry name" value="GMC_OxRdtase"/>
</dbReference>